<dbReference type="STRING" id="56484.A0A1Y2FT22"/>
<keyword evidence="8" id="KW-1185">Reference proteome</keyword>
<dbReference type="GO" id="GO:0005762">
    <property type="term" value="C:mitochondrial large ribosomal subunit"/>
    <property type="evidence" value="ECO:0007669"/>
    <property type="project" value="TreeGrafter"/>
</dbReference>
<dbReference type="OMA" id="MIPFHIT"/>
<organism evidence="7 8">
    <name type="scientific">Protomyces lactucae-debilis</name>
    <dbReference type="NCBI Taxonomy" id="2754530"/>
    <lineage>
        <taxon>Eukaryota</taxon>
        <taxon>Fungi</taxon>
        <taxon>Dikarya</taxon>
        <taxon>Ascomycota</taxon>
        <taxon>Taphrinomycotina</taxon>
        <taxon>Taphrinomycetes</taxon>
        <taxon>Taphrinales</taxon>
        <taxon>Protomycetaceae</taxon>
        <taxon>Protomyces</taxon>
    </lineage>
</organism>
<keyword evidence="2 7" id="KW-0689">Ribosomal protein</keyword>
<evidence type="ECO:0000256" key="6">
    <source>
        <dbReference type="SAM" id="MobiDB-lite"/>
    </source>
</evidence>
<dbReference type="PANTHER" id="PTHR13528">
    <property type="entry name" value="39S RIBOSOMAL PROTEIN L28, MITOCHONDRIAL"/>
    <property type="match status" value="1"/>
</dbReference>
<feature type="non-terminal residue" evidence="7">
    <location>
        <position position="71"/>
    </location>
</feature>
<dbReference type="InterPro" id="IPR026569">
    <property type="entry name" value="Ribosomal_bL28"/>
</dbReference>
<dbReference type="GeneID" id="63783611"/>
<evidence type="ECO:0000313" key="8">
    <source>
        <dbReference type="Proteomes" id="UP000193685"/>
    </source>
</evidence>
<comment type="caution">
    <text evidence="7">The sequence shown here is derived from an EMBL/GenBank/DDBJ whole genome shotgun (WGS) entry which is preliminary data.</text>
</comment>
<gene>
    <name evidence="7" type="ORF">BCR37DRAFT_331180</name>
</gene>
<feature type="region of interest" description="Disordered" evidence="6">
    <location>
        <begin position="1"/>
        <end position="25"/>
    </location>
</feature>
<dbReference type="Pfam" id="PF00830">
    <property type="entry name" value="Ribosomal_L28"/>
    <property type="match status" value="1"/>
</dbReference>
<dbReference type="GO" id="GO:0003735">
    <property type="term" value="F:structural constituent of ribosome"/>
    <property type="evidence" value="ECO:0007669"/>
    <property type="project" value="InterPro"/>
</dbReference>
<dbReference type="Gene3D" id="2.30.170.40">
    <property type="entry name" value="Ribosomal protein L28/L24"/>
    <property type="match status" value="1"/>
</dbReference>
<evidence type="ECO:0000256" key="4">
    <source>
        <dbReference type="ARBA" id="ARBA00035269"/>
    </source>
</evidence>
<name>A0A1Y2FT22_PROLT</name>
<protein>
    <recommendedName>
        <fullName evidence="4">Large ribosomal subunit protein bL28m</fullName>
    </recommendedName>
</protein>
<proteinExistence type="inferred from homology"/>
<feature type="non-terminal residue" evidence="7">
    <location>
        <position position="1"/>
    </location>
</feature>
<evidence type="ECO:0000256" key="1">
    <source>
        <dbReference type="ARBA" id="ARBA00008760"/>
    </source>
</evidence>
<evidence type="ECO:0000313" key="7">
    <source>
        <dbReference type="EMBL" id="ORY87089.1"/>
    </source>
</evidence>
<sequence>YARQDRGLYGGTHIQYGNNVPDSKTKTRRRWLPNVHRHSLRSDILNKHISLRIQTGVLRTIKKYGSLDAFL</sequence>
<evidence type="ECO:0000256" key="2">
    <source>
        <dbReference type="ARBA" id="ARBA00022980"/>
    </source>
</evidence>
<accession>A0A1Y2FT22</accession>
<dbReference type="EMBL" id="MCFI01000002">
    <property type="protein sequence ID" value="ORY87089.1"/>
    <property type="molecule type" value="Genomic_DNA"/>
</dbReference>
<keyword evidence="3" id="KW-0687">Ribonucleoprotein</keyword>
<comment type="function">
    <text evidence="5">Component of the mitochondrial ribosome (mitoribosome), a dedicated translation machinery responsible for the synthesis of mitochondrial genome-encoded proteins, including at least some of the essential transmembrane subunits of the mitochondrial respiratory chain. The mitoribosomes are attached to the mitochondrial inner membrane and translation products are cotranslationally integrated into the membrane.</text>
</comment>
<dbReference type="FunFam" id="2.30.170.40:FF:000003">
    <property type="entry name" value="54S ribosomal protein L24"/>
    <property type="match status" value="1"/>
</dbReference>
<comment type="similarity">
    <text evidence="1">Belongs to the bacterial ribosomal protein bL28 family.</text>
</comment>
<dbReference type="Proteomes" id="UP000193685">
    <property type="component" value="Unassembled WGS sequence"/>
</dbReference>
<reference evidence="7 8" key="1">
    <citation type="submission" date="2016-07" db="EMBL/GenBank/DDBJ databases">
        <title>Pervasive Adenine N6-methylation of Active Genes in Fungi.</title>
        <authorList>
            <consortium name="DOE Joint Genome Institute"/>
            <person name="Mondo S.J."/>
            <person name="Dannebaum R.O."/>
            <person name="Kuo R.C."/>
            <person name="Labutti K."/>
            <person name="Haridas S."/>
            <person name="Kuo A."/>
            <person name="Salamov A."/>
            <person name="Ahrendt S.R."/>
            <person name="Lipzen A."/>
            <person name="Sullivan W."/>
            <person name="Andreopoulos W.B."/>
            <person name="Clum A."/>
            <person name="Lindquist E."/>
            <person name="Daum C."/>
            <person name="Ramamoorthy G.K."/>
            <person name="Gryganskyi A."/>
            <person name="Culley D."/>
            <person name="Magnuson J.K."/>
            <person name="James T.Y."/>
            <person name="O'Malley M.A."/>
            <person name="Stajich J.E."/>
            <person name="Spatafora J.W."/>
            <person name="Visel A."/>
            <person name="Grigoriev I.V."/>
        </authorList>
    </citation>
    <scope>NUCLEOTIDE SEQUENCE [LARGE SCALE GENOMIC DNA]</scope>
    <source>
        <strain evidence="7 8">12-1054</strain>
    </source>
</reference>
<evidence type="ECO:0000256" key="3">
    <source>
        <dbReference type="ARBA" id="ARBA00023274"/>
    </source>
</evidence>
<dbReference type="OrthoDB" id="361870at2759"/>
<dbReference type="InterPro" id="IPR034704">
    <property type="entry name" value="Ribosomal_bL28/bL31-like_sf"/>
</dbReference>
<dbReference type="RefSeq" id="XP_040727945.1">
    <property type="nucleotide sequence ID" value="XM_040867012.1"/>
</dbReference>
<evidence type="ECO:0000256" key="5">
    <source>
        <dbReference type="ARBA" id="ARBA00037226"/>
    </source>
</evidence>
<dbReference type="SUPFAM" id="SSF143800">
    <property type="entry name" value="L28p-like"/>
    <property type="match status" value="1"/>
</dbReference>
<dbReference type="PANTHER" id="PTHR13528:SF2">
    <property type="entry name" value="LARGE RIBOSOMAL SUBUNIT PROTEIN BL28M"/>
    <property type="match status" value="1"/>
</dbReference>
<dbReference type="InterPro" id="IPR037147">
    <property type="entry name" value="Ribosomal_bL28_sf"/>
</dbReference>
<dbReference type="AlphaFoldDB" id="A0A1Y2FT22"/>